<feature type="non-terminal residue" evidence="1">
    <location>
        <position position="1"/>
    </location>
</feature>
<dbReference type="EMBL" id="OX395130">
    <property type="protein sequence ID" value="CAI5775491.1"/>
    <property type="molecule type" value="Genomic_DNA"/>
</dbReference>
<evidence type="ECO:0000313" key="2">
    <source>
        <dbReference type="Proteomes" id="UP001178461"/>
    </source>
</evidence>
<name>A0AA35KBX9_9SAUR</name>
<dbReference type="AlphaFoldDB" id="A0AA35KBX9"/>
<dbReference type="Proteomes" id="UP001178461">
    <property type="component" value="Chromosome 5"/>
</dbReference>
<sequence length="57" mass="6292">QDAFLPVGILAAVGRRRVVLVGSERRRQQAEELRRAPATLWGQRIQPEWGAPSGDLG</sequence>
<keyword evidence="2" id="KW-1185">Reference proteome</keyword>
<accession>A0AA35KBX9</accession>
<organism evidence="1 2">
    <name type="scientific">Podarcis lilfordi</name>
    <name type="common">Lilford's wall lizard</name>
    <dbReference type="NCBI Taxonomy" id="74358"/>
    <lineage>
        <taxon>Eukaryota</taxon>
        <taxon>Metazoa</taxon>
        <taxon>Chordata</taxon>
        <taxon>Craniata</taxon>
        <taxon>Vertebrata</taxon>
        <taxon>Euteleostomi</taxon>
        <taxon>Lepidosauria</taxon>
        <taxon>Squamata</taxon>
        <taxon>Bifurcata</taxon>
        <taxon>Unidentata</taxon>
        <taxon>Episquamata</taxon>
        <taxon>Laterata</taxon>
        <taxon>Lacertibaenia</taxon>
        <taxon>Lacertidae</taxon>
        <taxon>Podarcis</taxon>
    </lineage>
</organism>
<evidence type="ECO:0000313" key="1">
    <source>
        <dbReference type="EMBL" id="CAI5775491.1"/>
    </source>
</evidence>
<feature type="non-terminal residue" evidence="1">
    <location>
        <position position="57"/>
    </location>
</feature>
<proteinExistence type="predicted"/>
<reference evidence="1" key="1">
    <citation type="submission" date="2022-12" db="EMBL/GenBank/DDBJ databases">
        <authorList>
            <person name="Alioto T."/>
            <person name="Alioto T."/>
            <person name="Gomez Garrido J."/>
        </authorList>
    </citation>
    <scope>NUCLEOTIDE SEQUENCE</scope>
</reference>
<protein>
    <submittedName>
        <fullName evidence="1">Uncharacterized protein</fullName>
    </submittedName>
</protein>
<gene>
    <name evidence="1" type="ORF">PODLI_1B017542</name>
</gene>